<sequence>MSLENKVVVITGGGSGLGADAARAAHAAGAKILLNGRTQSKLAAVASHIDPSGKDVALVAGDIGDPAVGARVIKTARQRFGGVDVLYNNAGVFGIKPFQEVTRADLIEYFNLMSGYFTTTQFAVVEMMKRGGGSVVNVGSIWAMQGVGITPAAVPSMAKGGIHALTRALAIELAGHNIRVNAIAPAVVETPLLESLASSGQIAAFNGFHPLGRNGQPRDITSAFLFLADEAASGWITGVTLPVDGGVTAGTTH</sequence>
<gene>
    <name evidence="4" type="ORF">LZ518_08170</name>
</gene>
<keyword evidence="2" id="KW-0560">Oxidoreductase</keyword>
<comment type="caution">
    <text evidence="4">The sequence shown here is derived from an EMBL/GenBank/DDBJ whole genome shotgun (WGS) entry which is preliminary data.</text>
</comment>
<evidence type="ECO:0000313" key="5">
    <source>
        <dbReference type="Proteomes" id="UP001165383"/>
    </source>
</evidence>
<keyword evidence="5" id="KW-1185">Reference proteome</keyword>
<dbReference type="PRINTS" id="PR00080">
    <property type="entry name" value="SDRFAMILY"/>
</dbReference>
<dbReference type="PANTHER" id="PTHR43477">
    <property type="entry name" value="DIHYDROANTICAPSIN 7-DEHYDROGENASE"/>
    <property type="match status" value="1"/>
</dbReference>
<accession>A0ABT0SAE5</accession>
<proteinExistence type="inferred from homology"/>
<protein>
    <submittedName>
        <fullName evidence="4">SDR family oxidoreductase</fullName>
    </submittedName>
</protein>
<comment type="similarity">
    <text evidence="1">Belongs to the short-chain dehydrogenases/reductases (SDR) family.</text>
</comment>
<dbReference type="Proteomes" id="UP001165383">
    <property type="component" value="Unassembled WGS sequence"/>
</dbReference>
<evidence type="ECO:0000313" key="4">
    <source>
        <dbReference type="EMBL" id="MCL6741104.1"/>
    </source>
</evidence>
<dbReference type="SUPFAM" id="SSF51735">
    <property type="entry name" value="NAD(P)-binding Rossmann-fold domains"/>
    <property type="match status" value="1"/>
</dbReference>
<dbReference type="CDD" id="cd05233">
    <property type="entry name" value="SDR_c"/>
    <property type="match status" value="1"/>
</dbReference>
<dbReference type="RefSeq" id="WP_249915508.1">
    <property type="nucleotide sequence ID" value="NZ_JAMGBB010000001.1"/>
</dbReference>
<reference evidence="4" key="1">
    <citation type="submission" date="2022-05" db="EMBL/GenBank/DDBJ databases">
        <authorList>
            <person name="Jo J.-H."/>
            <person name="Im W.-T."/>
        </authorList>
    </citation>
    <scope>NUCLEOTIDE SEQUENCE</scope>
    <source>
        <strain evidence="4">RB56-2</strain>
    </source>
</reference>
<evidence type="ECO:0000256" key="1">
    <source>
        <dbReference type="ARBA" id="ARBA00006484"/>
    </source>
</evidence>
<dbReference type="SMART" id="SM00822">
    <property type="entry name" value="PKS_KR"/>
    <property type="match status" value="1"/>
</dbReference>
<dbReference type="InterPro" id="IPR057326">
    <property type="entry name" value="KR_dom"/>
</dbReference>
<evidence type="ECO:0000256" key="2">
    <source>
        <dbReference type="ARBA" id="ARBA00023002"/>
    </source>
</evidence>
<dbReference type="Gene3D" id="3.40.50.720">
    <property type="entry name" value="NAD(P)-binding Rossmann-like Domain"/>
    <property type="match status" value="1"/>
</dbReference>
<dbReference type="InterPro" id="IPR036291">
    <property type="entry name" value="NAD(P)-bd_dom_sf"/>
</dbReference>
<organism evidence="4 5">
    <name type="scientific">Sphingomonas brevis</name>
    <dbReference type="NCBI Taxonomy" id="2908206"/>
    <lineage>
        <taxon>Bacteria</taxon>
        <taxon>Pseudomonadati</taxon>
        <taxon>Pseudomonadota</taxon>
        <taxon>Alphaproteobacteria</taxon>
        <taxon>Sphingomonadales</taxon>
        <taxon>Sphingomonadaceae</taxon>
        <taxon>Sphingomonas</taxon>
    </lineage>
</organism>
<evidence type="ECO:0000259" key="3">
    <source>
        <dbReference type="SMART" id="SM00822"/>
    </source>
</evidence>
<feature type="domain" description="Ketoreductase" evidence="3">
    <location>
        <begin position="6"/>
        <end position="144"/>
    </location>
</feature>
<name>A0ABT0SAE5_9SPHN</name>
<dbReference type="PANTHER" id="PTHR43477:SF1">
    <property type="entry name" value="DIHYDROANTICAPSIN 7-DEHYDROGENASE"/>
    <property type="match status" value="1"/>
</dbReference>
<dbReference type="Pfam" id="PF13561">
    <property type="entry name" value="adh_short_C2"/>
    <property type="match status" value="1"/>
</dbReference>
<dbReference type="PRINTS" id="PR00081">
    <property type="entry name" value="GDHRDH"/>
</dbReference>
<dbReference type="InterPro" id="IPR051122">
    <property type="entry name" value="SDR_DHRS6-like"/>
</dbReference>
<dbReference type="InterPro" id="IPR002347">
    <property type="entry name" value="SDR_fam"/>
</dbReference>
<dbReference type="EMBL" id="JAMGBB010000001">
    <property type="protein sequence ID" value="MCL6741104.1"/>
    <property type="molecule type" value="Genomic_DNA"/>
</dbReference>